<keyword evidence="2" id="KW-0548">Nucleotidyltransferase</keyword>
<dbReference type="GO" id="GO:0016779">
    <property type="term" value="F:nucleotidyltransferase activity"/>
    <property type="evidence" value="ECO:0007669"/>
    <property type="project" value="UniProtKB-KW"/>
</dbReference>
<dbReference type="RefSeq" id="WP_013969475.1">
    <property type="nucleotide sequence ID" value="NC_015732.1"/>
</dbReference>
<dbReference type="PANTHER" id="PTHR31303">
    <property type="entry name" value="CTP-DEPENDENT DIACYLGLYCEROL KINASE 1"/>
    <property type="match status" value="1"/>
</dbReference>
<evidence type="ECO:0000256" key="1">
    <source>
        <dbReference type="SAM" id="Phobius"/>
    </source>
</evidence>
<feature type="transmembrane region" description="Helical" evidence="1">
    <location>
        <begin position="79"/>
        <end position="99"/>
    </location>
</feature>
<dbReference type="EMBL" id="CP002868">
    <property type="protein sequence ID" value="AEJ20186.1"/>
    <property type="molecule type" value="Genomic_DNA"/>
</dbReference>
<dbReference type="KEGG" id="scd:Spica_2059"/>
<feature type="transmembrane region" description="Helical" evidence="1">
    <location>
        <begin position="21"/>
        <end position="48"/>
    </location>
</feature>
<feature type="transmembrane region" description="Helical" evidence="1">
    <location>
        <begin position="158"/>
        <end position="176"/>
    </location>
</feature>
<keyword evidence="1" id="KW-0812">Transmembrane</keyword>
<name>F8EZG3_GRAC1</name>
<keyword evidence="1" id="KW-0472">Membrane</keyword>
<protein>
    <submittedName>
        <fullName evidence="2">Phosphatidate cytidylyltransferase</fullName>
    </submittedName>
</protein>
<dbReference type="eggNOG" id="COG0170">
    <property type="taxonomic scope" value="Bacteria"/>
</dbReference>
<accession>F8EZG3</accession>
<dbReference type="Proteomes" id="UP000000503">
    <property type="component" value="Chromosome"/>
</dbReference>
<feature type="transmembrane region" description="Helical" evidence="1">
    <location>
        <begin position="54"/>
        <end position="72"/>
    </location>
</feature>
<feature type="transmembrane region" description="Helical" evidence="1">
    <location>
        <begin position="136"/>
        <end position="152"/>
    </location>
</feature>
<dbReference type="AlphaFoldDB" id="F8EZG3"/>
<dbReference type="STRING" id="744872.Spica_2059"/>
<dbReference type="PANTHER" id="PTHR31303:SF1">
    <property type="entry name" value="CTP-DEPENDENT DIACYLGLYCEROL KINASE 1"/>
    <property type="match status" value="1"/>
</dbReference>
<dbReference type="GO" id="GO:0004143">
    <property type="term" value="F:ATP-dependent diacylglycerol kinase activity"/>
    <property type="evidence" value="ECO:0007669"/>
    <property type="project" value="InterPro"/>
</dbReference>
<dbReference type="OrthoDB" id="9813239at2"/>
<keyword evidence="2" id="KW-0808">Transferase</keyword>
<organism evidence="2 3">
    <name type="scientific">Gracilinema caldarium (strain ATCC 51460 / DSM 7334 / H1)</name>
    <name type="common">Treponema caldarium</name>
    <dbReference type="NCBI Taxonomy" id="744872"/>
    <lineage>
        <taxon>Bacteria</taxon>
        <taxon>Pseudomonadati</taxon>
        <taxon>Spirochaetota</taxon>
        <taxon>Spirochaetia</taxon>
        <taxon>Spirochaetales</taxon>
        <taxon>Breznakiellaceae</taxon>
        <taxon>Gracilinema</taxon>
    </lineage>
</organism>
<proteinExistence type="predicted"/>
<dbReference type="InterPro" id="IPR037997">
    <property type="entry name" value="Dgk1-like"/>
</dbReference>
<sequence length="197" mass="21320">MILANTVDEIKTEIFRKSIHFLIAIVPSLAIISTTGTLVLLVLGVILYSYAETLRLSGVVVPFISQVTFMAARKRDQGRFVLGPVTLGIGAMLALLLYPAPASSIAIYALAFGDGLASLIGKVFGKIRPLILMGKSIEGSLACFFAVFLITYRISKSISLSFFTAIAATLIEIFPLKDFDNIIMPIGVGFIVWFLQP</sequence>
<evidence type="ECO:0000313" key="3">
    <source>
        <dbReference type="Proteomes" id="UP000000503"/>
    </source>
</evidence>
<gene>
    <name evidence="2" type="ordered locus">Spica_2059</name>
</gene>
<dbReference type="HOGENOM" id="CLU_031477_4_0_12"/>
<keyword evidence="3" id="KW-1185">Reference proteome</keyword>
<evidence type="ECO:0000313" key="2">
    <source>
        <dbReference type="EMBL" id="AEJ20186.1"/>
    </source>
</evidence>
<keyword evidence="1" id="KW-1133">Transmembrane helix</keyword>
<reference evidence="3" key="1">
    <citation type="journal article" date="2013" name="Stand. Genomic Sci.">
        <title>Genome sequence of the thermophilic fresh-water bacterium Spirochaeta caldaria type strain (H1(T)), reclassification of Spirochaeta caldaria, Spirochaeta stenostrepta, and Spirochaeta zuelzerae in the genus Treponema as Treponema caldaria comb. nov., Treponema stenostrepta comb. nov., and Treponema zuelzerae comb. nov., and emendation of the genus Treponema.</title>
        <authorList>
            <person name="Abt B."/>
            <person name="Goker M."/>
            <person name="Scheuner C."/>
            <person name="Han C."/>
            <person name="Lu M."/>
            <person name="Misra M."/>
            <person name="Lapidus A."/>
            <person name="Nolan M."/>
            <person name="Lucas S."/>
            <person name="Hammon N."/>
            <person name="Deshpande S."/>
            <person name="Cheng J.F."/>
            <person name="Tapia R."/>
            <person name="Goodwin L.A."/>
            <person name="Pitluck S."/>
            <person name="Liolios K."/>
            <person name="Pagani I."/>
            <person name="Ivanova N."/>
            <person name="Mavromatis K."/>
            <person name="Mikhailova N."/>
            <person name="Huntemann M."/>
            <person name="Pati A."/>
            <person name="Chen A."/>
            <person name="Palaniappan K."/>
            <person name="Land M."/>
            <person name="Hauser L."/>
            <person name="Jeffries C.D."/>
            <person name="Rohde M."/>
            <person name="Spring S."/>
            <person name="Gronow S."/>
            <person name="Detter J.C."/>
            <person name="Bristow J."/>
            <person name="Eisen J.A."/>
            <person name="Markowitz V."/>
            <person name="Hugenholtz P."/>
            <person name="Kyrpides N.C."/>
            <person name="Woyke T."/>
            <person name="Klenk H.P."/>
        </authorList>
    </citation>
    <scope>NUCLEOTIDE SEQUENCE</scope>
    <source>
        <strain evidence="3">ATCC 51460 / DSM 7334 / H1</strain>
    </source>
</reference>